<dbReference type="AlphaFoldDB" id="A0A7G9GJE8"/>
<accession>A0A7G9GJE8</accession>
<name>A0A7G9GJE8_9FIRM</name>
<dbReference type="EMBL" id="CP060636">
    <property type="protein sequence ID" value="QNM10930.1"/>
    <property type="molecule type" value="Genomic_DNA"/>
</dbReference>
<dbReference type="GO" id="GO:1902201">
    <property type="term" value="P:negative regulation of bacterial-type flagellum-dependent cell motility"/>
    <property type="evidence" value="ECO:0007669"/>
    <property type="project" value="TreeGrafter"/>
</dbReference>
<feature type="domain" description="GGDEF" evidence="1">
    <location>
        <begin position="360"/>
        <end position="487"/>
    </location>
</feature>
<dbReference type="InterPro" id="IPR011990">
    <property type="entry name" value="TPR-like_helical_dom_sf"/>
</dbReference>
<dbReference type="SMART" id="SM00267">
    <property type="entry name" value="GGDEF"/>
    <property type="match status" value="1"/>
</dbReference>
<protein>
    <submittedName>
        <fullName evidence="2">GGDEF domain-containing protein</fullName>
    </submittedName>
</protein>
<dbReference type="GO" id="GO:0005886">
    <property type="term" value="C:plasma membrane"/>
    <property type="evidence" value="ECO:0007669"/>
    <property type="project" value="TreeGrafter"/>
</dbReference>
<evidence type="ECO:0000313" key="3">
    <source>
        <dbReference type="Proteomes" id="UP000515856"/>
    </source>
</evidence>
<dbReference type="InterPro" id="IPR043128">
    <property type="entry name" value="Rev_trsase/Diguanyl_cyclase"/>
</dbReference>
<dbReference type="RefSeq" id="WP_158552218.1">
    <property type="nucleotide sequence ID" value="NZ_CP060636.1"/>
</dbReference>
<keyword evidence="3" id="KW-1185">Reference proteome</keyword>
<dbReference type="Proteomes" id="UP000515856">
    <property type="component" value="Chromosome"/>
</dbReference>
<dbReference type="PANTHER" id="PTHR45138">
    <property type="entry name" value="REGULATORY COMPONENTS OF SENSORY TRANSDUCTION SYSTEM"/>
    <property type="match status" value="1"/>
</dbReference>
<dbReference type="GO" id="GO:0043709">
    <property type="term" value="P:cell adhesion involved in single-species biofilm formation"/>
    <property type="evidence" value="ECO:0007669"/>
    <property type="project" value="TreeGrafter"/>
</dbReference>
<gene>
    <name evidence="2" type="ORF">H9Q80_11635</name>
</gene>
<reference evidence="2 3" key="1">
    <citation type="submission" date="2020-08" db="EMBL/GenBank/DDBJ databases">
        <authorList>
            <person name="Liu C."/>
            <person name="Sun Q."/>
        </authorList>
    </citation>
    <scope>NUCLEOTIDE SEQUENCE [LARGE SCALE GENOMIC DNA]</scope>
    <source>
        <strain evidence="2 3">NSJ-61</strain>
    </source>
</reference>
<dbReference type="SUPFAM" id="SSF55073">
    <property type="entry name" value="Nucleotide cyclase"/>
    <property type="match status" value="1"/>
</dbReference>
<proteinExistence type="predicted"/>
<sequence>MEIKELHVCIKRIIDVSLDIEKEKQKASSDLKTALEHEDVIQQAYAYQRLFACSIIKKDTVDARYYKAYATQYAIHLDEPALLLINHQLCGLFYLDEEEALEYDCKALMIAKKLQDVESEARILYDIATIFDKRKDCKAKDFYERSMQLMDKNERIYPLLMAHLFTLYTKSDPLFAIQFYDEHCSFPQFSSFIHAYLDILYLYACRNKLPFMQLESFLKKPMCDASTYWMLEELYQVALQIKDQKHAKQILMLLCENGEHDQIQQLLKIQDYVISYSETFPCAYDQSMLYQDYVHLSRKLMIKKDAQISHRYEEKLQYYELLAQNQILKQQASYDEVTKLRNRQRFQIDIEEMMQLESIQSIGIAMCDIDNFKEYNDTYGHLFGDQIIRKMADILQSFADDNITIYRFGGDEFLCMFVNKSKDDISCYLTEIFIALEKLPQKLHISAGYTCLSIECIQSLKEMIHHADTALYQAKNCGKNQFMEYVEQEA</sequence>
<dbReference type="Pfam" id="PF00990">
    <property type="entry name" value="GGDEF"/>
    <property type="match status" value="1"/>
</dbReference>
<organism evidence="2 3">
    <name type="scientific">[Eubacterium] hominis</name>
    <dbReference type="NCBI Taxonomy" id="2764325"/>
    <lineage>
        <taxon>Bacteria</taxon>
        <taxon>Bacillati</taxon>
        <taxon>Bacillota</taxon>
        <taxon>Erysipelotrichia</taxon>
        <taxon>Erysipelotrichales</taxon>
        <taxon>Erysipelotrichaceae</taxon>
        <taxon>Amedibacillus</taxon>
    </lineage>
</organism>
<dbReference type="InterPro" id="IPR050469">
    <property type="entry name" value="Diguanylate_Cyclase"/>
</dbReference>
<dbReference type="NCBIfam" id="TIGR00254">
    <property type="entry name" value="GGDEF"/>
    <property type="match status" value="1"/>
</dbReference>
<dbReference type="Gene3D" id="1.25.40.10">
    <property type="entry name" value="Tetratricopeptide repeat domain"/>
    <property type="match status" value="1"/>
</dbReference>
<evidence type="ECO:0000259" key="1">
    <source>
        <dbReference type="PROSITE" id="PS50887"/>
    </source>
</evidence>
<evidence type="ECO:0000313" key="2">
    <source>
        <dbReference type="EMBL" id="QNM10930.1"/>
    </source>
</evidence>
<dbReference type="Gene3D" id="3.30.70.270">
    <property type="match status" value="1"/>
</dbReference>
<dbReference type="CDD" id="cd01949">
    <property type="entry name" value="GGDEF"/>
    <property type="match status" value="1"/>
</dbReference>
<dbReference type="PROSITE" id="PS50887">
    <property type="entry name" value="GGDEF"/>
    <property type="match status" value="1"/>
</dbReference>
<dbReference type="InterPro" id="IPR029787">
    <property type="entry name" value="Nucleotide_cyclase"/>
</dbReference>
<dbReference type="KEGG" id="ehn:H9Q80_11635"/>
<dbReference type="GO" id="GO:0052621">
    <property type="term" value="F:diguanylate cyclase activity"/>
    <property type="evidence" value="ECO:0007669"/>
    <property type="project" value="TreeGrafter"/>
</dbReference>
<dbReference type="InterPro" id="IPR000160">
    <property type="entry name" value="GGDEF_dom"/>
</dbReference>
<dbReference type="PANTHER" id="PTHR45138:SF9">
    <property type="entry name" value="DIGUANYLATE CYCLASE DGCM-RELATED"/>
    <property type="match status" value="1"/>
</dbReference>